<evidence type="ECO:0000256" key="6">
    <source>
        <dbReference type="ARBA" id="ARBA00022801"/>
    </source>
</evidence>
<evidence type="ECO:0000256" key="2">
    <source>
        <dbReference type="ARBA" id="ARBA00008149"/>
    </source>
</evidence>
<evidence type="ECO:0000256" key="1">
    <source>
        <dbReference type="ARBA" id="ARBA00004162"/>
    </source>
</evidence>
<gene>
    <name evidence="12" type="primary">eccB1_5</name>
    <name evidence="12" type="ORF">NCTC1542_06750</name>
</gene>
<feature type="region of interest" description="Disordered" evidence="10">
    <location>
        <begin position="483"/>
        <end position="504"/>
    </location>
</feature>
<evidence type="ECO:0000313" key="13">
    <source>
        <dbReference type="Proteomes" id="UP000255389"/>
    </source>
</evidence>
<evidence type="ECO:0000313" key="12">
    <source>
        <dbReference type="EMBL" id="SUA31396.1"/>
    </source>
</evidence>
<dbReference type="PANTHER" id="PTHR40765:SF2">
    <property type="entry name" value="ESX-2 SECRETION SYSTEM ATPASE ECCB2"/>
    <property type="match status" value="1"/>
</dbReference>
<dbReference type="Gene3D" id="2.40.50.910">
    <property type="entry name" value="Type VII secretion system EccB, repeat 3 domain"/>
    <property type="match status" value="1"/>
</dbReference>
<proteinExistence type="inferred from homology"/>
<dbReference type="GO" id="GO:0016787">
    <property type="term" value="F:hydrolase activity"/>
    <property type="evidence" value="ECO:0007669"/>
    <property type="project" value="UniProtKB-KW"/>
</dbReference>
<organism evidence="12 13">
    <name type="scientific">Mycolicibacterium fortuitum</name>
    <name type="common">Mycobacterium fortuitum</name>
    <dbReference type="NCBI Taxonomy" id="1766"/>
    <lineage>
        <taxon>Bacteria</taxon>
        <taxon>Bacillati</taxon>
        <taxon>Actinomycetota</taxon>
        <taxon>Actinomycetes</taxon>
        <taxon>Mycobacteriales</taxon>
        <taxon>Mycobacteriaceae</taxon>
        <taxon>Mycolicibacterium</taxon>
    </lineage>
</organism>
<dbReference type="AlphaFoldDB" id="A0A378WDS6"/>
<evidence type="ECO:0000256" key="3">
    <source>
        <dbReference type="ARBA" id="ARBA00022475"/>
    </source>
</evidence>
<keyword evidence="4 11" id="KW-0812">Transmembrane</keyword>
<keyword evidence="5" id="KW-0547">Nucleotide-binding</keyword>
<dbReference type="Proteomes" id="UP000255389">
    <property type="component" value="Unassembled WGS sequence"/>
</dbReference>
<dbReference type="InterPro" id="IPR007795">
    <property type="entry name" value="T7SS_EccB"/>
</dbReference>
<dbReference type="NCBIfam" id="TIGR03919">
    <property type="entry name" value="T7SS_EccB"/>
    <property type="match status" value="1"/>
</dbReference>
<evidence type="ECO:0000256" key="5">
    <source>
        <dbReference type="ARBA" id="ARBA00022741"/>
    </source>
</evidence>
<dbReference type="GO" id="GO:0005576">
    <property type="term" value="C:extracellular region"/>
    <property type="evidence" value="ECO:0007669"/>
    <property type="project" value="TreeGrafter"/>
</dbReference>
<accession>A0A378WDS6</accession>
<evidence type="ECO:0000256" key="10">
    <source>
        <dbReference type="SAM" id="MobiDB-lite"/>
    </source>
</evidence>
<dbReference type="InterPro" id="IPR044857">
    <property type="entry name" value="T7SS_EccB_R1"/>
</dbReference>
<evidence type="ECO:0000256" key="11">
    <source>
        <dbReference type="SAM" id="Phobius"/>
    </source>
</evidence>
<evidence type="ECO:0000256" key="9">
    <source>
        <dbReference type="ARBA" id="ARBA00023136"/>
    </source>
</evidence>
<comment type="similarity">
    <text evidence="2">Belongs to the EccB family.</text>
</comment>
<keyword evidence="6" id="KW-0378">Hydrolase</keyword>
<feature type="transmembrane region" description="Helical" evidence="11">
    <location>
        <begin position="65"/>
        <end position="86"/>
    </location>
</feature>
<dbReference type="Gene3D" id="3.30.2390.20">
    <property type="entry name" value="Type VII secretion system EccB, repeat 1 domain"/>
    <property type="match status" value="1"/>
</dbReference>
<dbReference type="Pfam" id="PF05108">
    <property type="entry name" value="T7SS_ESX1_EccB"/>
    <property type="match status" value="1"/>
</dbReference>
<evidence type="ECO:0000256" key="4">
    <source>
        <dbReference type="ARBA" id="ARBA00022692"/>
    </source>
</evidence>
<keyword evidence="3" id="KW-1003">Cell membrane</keyword>
<keyword evidence="9 11" id="KW-0472">Membrane</keyword>
<keyword evidence="8 11" id="KW-1133">Transmembrane helix</keyword>
<evidence type="ECO:0000256" key="8">
    <source>
        <dbReference type="ARBA" id="ARBA00022989"/>
    </source>
</evidence>
<keyword evidence="7" id="KW-0067">ATP-binding</keyword>
<dbReference type="GO" id="GO:0005524">
    <property type="term" value="F:ATP binding"/>
    <property type="evidence" value="ECO:0007669"/>
    <property type="project" value="UniProtKB-KW"/>
</dbReference>
<comment type="subcellular location">
    <subcellularLocation>
        <location evidence="1">Cell membrane</location>
        <topology evidence="1">Single-pass membrane protein</topology>
    </subcellularLocation>
</comment>
<protein>
    <submittedName>
        <fullName evidence="12">ESX-1 ATPase, AAA family, EccB1</fullName>
    </submittedName>
</protein>
<dbReference type="GO" id="GO:0005886">
    <property type="term" value="C:plasma membrane"/>
    <property type="evidence" value="ECO:0007669"/>
    <property type="project" value="UniProtKB-SubCell"/>
</dbReference>
<evidence type="ECO:0000256" key="7">
    <source>
        <dbReference type="ARBA" id="ARBA00022840"/>
    </source>
</evidence>
<reference evidence="12 13" key="1">
    <citation type="submission" date="2018-06" db="EMBL/GenBank/DDBJ databases">
        <authorList>
            <consortium name="Pathogen Informatics"/>
            <person name="Doyle S."/>
        </authorList>
    </citation>
    <scope>NUCLEOTIDE SEQUENCE [LARGE SCALE GENOMIC DNA]</scope>
    <source>
        <strain evidence="12 13">NCTC1542</strain>
    </source>
</reference>
<name>A0A378WDS6_MYCFO</name>
<dbReference type="InterPro" id="IPR042485">
    <property type="entry name" value="T7SS_EccB_R3"/>
</dbReference>
<sequence length="504" mass="53951">MTRPNPSPDTDRGANVVSVQHPPSMRLTTKVQVSGWRFLLRRLEHAIVRGNTAMWDDPGRFYSRALGGGIALSVVICIGAGIMAWLKPQGTVQGNELLTDSATSEVFVLEHTTNMLRPVYNLTSARLIVGKPDNPRRVKASELNRFRRGQTAGIPGAPWSTPVEQTSTGNWTVCDTVSKPETTRPSVAVSVIANEPTLSDAIHLLGENNSALVSYRDATYLVDSAGRHAIDMTNTAITAAIGLPPSAITTVPLSEALYNALPAADAFALPFIQSAGEPNRFDLDPGIRIGTVIADSTNADRQTYVVLADGLAKVNSVTAAALRNTNAYGFVNPPTVTPDRIASIPEREYKSPLQPVTLVDRSAAPVLCWAWTKSSTDTTPPSIRILSGKQVPVPADQRSSGIEQITSDVTVYLTGGRFVQTMSPTNKGESQFYISTAGVRFGLTEKDTASHLGLSNPQPAPWEAIRLLASGPDLNKQAALLEHDTLPPDPMPRAIPSNGQPGTK</sequence>
<dbReference type="PANTHER" id="PTHR40765">
    <property type="entry name" value="ESX-2 SECRETION SYSTEM ATPASE ECCB2"/>
    <property type="match status" value="1"/>
</dbReference>
<dbReference type="EMBL" id="UGQY01000006">
    <property type="protein sequence ID" value="SUA31396.1"/>
    <property type="molecule type" value="Genomic_DNA"/>
</dbReference>